<dbReference type="Proteomes" id="UP000572754">
    <property type="component" value="Unassembled WGS sequence"/>
</dbReference>
<name>A0A8H5SJN6_FUSCI</name>
<proteinExistence type="inferred from homology"/>
<reference evidence="3" key="1">
    <citation type="journal article" date="2020" name="BMC Genomics">
        <title>Correction to: Identification and distribution of gene clusters required for synthesis of sphingolipid metabolism inhibitors in diverse species of the filamentous fungus Fusarium.</title>
        <authorList>
            <person name="Kim H.S."/>
            <person name="Lohmar J.M."/>
            <person name="Busman M."/>
            <person name="Brown D.W."/>
            <person name="Naumann T.A."/>
            <person name="Divon H.H."/>
            <person name="Lysoe E."/>
            <person name="Uhlig S."/>
            <person name="Proctor R.H."/>
        </authorList>
    </citation>
    <scope>NUCLEOTIDE SEQUENCE [LARGE SCALE GENOMIC DNA]</scope>
    <source>
        <strain evidence="3">NRRL 25331</strain>
    </source>
</reference>
<dbReference type="AlphaFoldDB" id="A0A8H5SJN6"/>
<evidence type="ECO:0000313" key="3">
    <source>
        <dbReference type="Proteomes" id="UP000572754"/>
    </source>
</evidence>
<comment type="caution">
    <text evidence="2">The sequence shown here is derived from an EMBL/GenBank/DDBJ whole genome shotgun (WGS) entry which is preliminary data.</text>
</comment>
<dbReference type="InterPro" id="IPR050767">
    <property type="entry name" value="Sel1_AlgK"/>
</dbReference>
<evidence type="ECO:0000256" key="1">
    <source>
        <dbReference type="ARBA" id="ARBA00038101"/>
    </source>
</evidence>
<sequence length="196" mass="20440">MAEAGSAEAAYFIGKLYLQGGGVPFSRTEGARWLERAALDGHVEAQSLLAALLLQGLGPQSRESGDAAARLFSHDSTAKPDFEAALKWARLAADAGSPDGQALLAYILTYGPPPLRDLIQAREWYRRSAAAGCAQGQLGYALSLAGDPNRAVHRDEVVENMRAAAAAEIPTAVFMLGVLTEGGISGPHDPGAAAEL</sequence>
<dbReference type="InterPro" id="IPR006597">
    <property type="entry name" value="Sel1-like"/>
</dbReference>
<organism evidence="2 3">
    <name type="scientific">Fusarium circinatum</name>
    <name type="common">Pitch canker fungus</name>
    <name type="synonym">Gibberella circinata</name>
    <dbReference type="NCBI Taxonomy" id="48490"/>
    <lineage>
        <taxon>Eukaryota</taxon>
        <taxon>Fungi</taxon>
        <taxon>Dikarya</taxon>
        <taxon>Ascomycota</taxon>
        <taxon>Pezizomycotina</taxon>
        <taxon>Sordariomycetes</taxon>
        <taxon>Hypocreomycetidae</taxon>
        <taxon>Hypocreales</taxon>
        <taxon>Nectriaceae</taxon>
        <taxon>Fusarium</taxon>
        <taxon>Fusarium fujikuroi species complex</taxon>
    </lineage>
</organism>
<dbReference type="PANTHER" id="PTHR11102:SF160">
    <property type="entry name" value="ERAD-ASSOCIATED E3 UBIQUITIN-PROTEIN LIGASE COMPONENT HRD3"/>
    <property type="match status" value="1"/>
</dbReference>
<feature type="non-terminal residue" evidence="2">
    <location>
        <position position="196"/>
    </location>
</feature>
<dbReference type="Gene3D" id="1.25.40.10">
    <property type="entry name" value="Tetratricopeptide repeat domain"/>
    <property type="match status" value="1"/>
</dbReference>
<dbReference type="SUPFAM" id="SSF81901">
    <property type="entry name" value="HCP-like"/>
    <property type="match status" value="2"/>
</dbReference>
<gene>
    <name evidence="2" type="ORF">FCIRC_14028</name>
</gene>
<evidence type="ECO:0000313" key="2">
    <source>
        <dbReference type="EMBL" id="KAF5651921.1"/>
    </source>
</evidence>
<reference evidence="2 3" key="2">
    <citation type="submission" date="2020-05" db="EMBL/GenBank/DDBJ databases">
        <title>Identification and distribution of gene clusters putatively required for synthesis of sphingolipid metabolism inhibitors in phylogenetically diverse species of the filamentous fungus Fusarium.</title>
        <authorList>
            <person name="Kim H.-S."/>
            <person name="Busman M."/>
            <person name="Brown D.W."/>
            <person name="Divon H."/>
            <person name="Uhlig S."/>
            <person name="Proctor R.H."/>
        </authorList>
    </citation>
    <scope>NUCLEOTIDE SEQUENCE [LARGE SCALE GENOMIC DNA]</scope>
    <source>
        <strain evidence="2 3">NRRL 25331</strain>
    </source>
</reference>
<keyword evidence="3" id="KW-1185">Reference proteome</keyword>
<dbReference type="SMART" id="SM00671">
    <property type="entry name" value="SEL1"/>
    <property type="match status" value="3"/>
</dbReference>
<comment type="similarity">
    <text evidence="1">Belongs to the sel-1 family.</text>
</comment>
<dbReference type="InterPro" id="IPR011990">
    <property type="entry name" value="TPR-like_helical_dom_sf"/>
</dbReference>
<dbReference type="Pfam" id="PF08238">
    <property type="entry name" value="Sel1"/>
    <property type="match status" value="5"/>
</dbReference>
<dbReference type="EMBL" id="JAAQPE010001216">
    <property type="protein sequence ID" value="KAF5651921.1"/>
    <property type="molecule type" value="Genomic_DNA"/>
</dbReference>
<dbReference type="PANTHER" id="PTHR11102">
    <property type="entry name" value="SEL-1-LIKE PROTEIN"/>
    <property type="match status" value="1"/>
</dbReference>
<protein>
    <submittedName>
        <fullName evidence="2">TPR repeat protein</fullName>
    </submittedName>
</protein>
<accession>A0A8H5SJN6</accession>